<evidence type="ECO:0000313" key="7">
    <source>
        <dbReference type="Proteomes" id="UP000377595"/>
    </source>
</evidence>
<sequence length="233" mass="26178">MNATKPPRDRQGMSARVLDHLRQGIKDGLFSPGQRLIEADLTREFAVSRGTVREALGRLEAEGLVEITPHRGASVRQMTRRDVAELFRAREILEGGAARLAAEQITDSPLRSSLEQELVEQRRWTEATDISGYTEANAHFHDLIIEIADNQLVAGLINQLQTHTWRILFLGFVSIDGVRTSARQHIQIAEAILANDPASAEALMRQHIRHTADDTLSRQHPLYRSEPSGRRSR</sequence>
<dbReference type="PANTHER" id="PTHR43537">
    <property type="entry name" value="TRANSCRIPTIONAL REGULATOR, GNTR FAMILY"/>
    <property type="match status" value="1"/>
</dbReference>
<feature type="region of interest" description="Disordered" evidence="4">
    <location>
        <begin position="210"/>
        <end position="233"/>
    </location>
</feature>
<dbReference type="Proteomes" id="UP000377595">
    <property type="component" value="Unassembled WGS sequence"/>
</dbReference>
<dbReference type="SUPFAM" id="SSF48008">
    <property type="entry name" value="GntR ligand-binding domain-like"/>
    <property type="match status" value="1"/>
</dbReference>
<dbReference type="Gene3D" id="1.20.120.530">
    <property type="entry name" value="GntR ligand-binding domain-like"/>
    <property type="match status" value="1"/>
</dbReference>
<dbReference type="SUPFAM" id="SSF46785">
    <property type="entry name" value="Winged helix' DNA-binding domain"/>
    <property type="match status" value="1"/>
</dbReference>
<dbReference type="InterPro" id="IPR000524">
    <property type="entry name" value="Tscrpt_reg_HTH_GntR"/>
</dbReference>
<dbReference type="SMART" id="SM00895">
    <property type="entry name" value="FCD"/>
    <property type="match status" value="1"/>
</dbReference>
<gene>
    <name evidence="6" type="ORF">Aple_075930</name>
</gene>
<dbReference type="Pfam" id="PF00392">
    <property type="entry name" value="GntR"/>
    <property type="match status" value="1"/>
</dbReference>
<comment type="caution">
    <text evidence="6">The sequence shown here is derived from an EMBL/GenBank/DDBJ whole genome shotgun (WGS) entry which is preliminary data.</text>
</comment>
<reference evidence="6 7" key="1">
    <citation type="submission" date="2019-10" db="EMBL/GenBank/DDBJ databases">
        <title>Whole genome shotgun sequence of Acrocarpospora pleiomorpha NBRC 16267.</title>
        <authorList>
            <person name="Ichikawa N."/>
            <person name="Kimura A."/>
            <person name="Kitahashi Y."/>
            <person name="Komaki H."/>
            <person name="Oguchi A."/>
        </authorList>
    </citation>
    <scope>NUCLEOTIDE SEQUENCE [LARGE SCALE GENOMIC DNA]</scope>
    <source>
        <strain evidence="6 7">NBRC 16267</strain>
    </source>
</reference>
<dbReference type="EMBL" id="BLAF01000055">
    <property type="protein sequence ID" value="GES24694.1"/>
    <property type="molecule type" value="Genomic_DNA"/>
</dbReference>
<dbReference type="PRINTS" id="PR00035">
    <property type="entry name" value="HTHGNTR"/>
</dbReference>
<evidence type="ECO:0000256" key="4">
    <source>
        <dbReference type="SAM" id="MobiDB-lite"/>
    </source>
</evidence>
<dbReference type="GO" id="GO:0003677">
    <property type="term" value="F:DNA binding"/>
    <property type="evidence" value="ECO:0007669"/>
    <property type="project" value="UniProtKB-KW"/>
</dbReference>
<keyword evidence="3" id="KW-0804">Transcription</keyword>
<dbReference type="InterPro" id="IPR011711">
    <property type="entry name" value="GntR_C"/>
</dbReference>
<accession>A0A5M3XTX8</accession>
<evidence type="ECO:0000256" key="3">
    <source>
        <dbReference type="ARBA" id="ARBA00023163"/>
    </source>
</evidence>
<dbReference type="Gene3D" id="1.10.10.10">
    <property type="entry name" value="Winged helix-like DNA-binding domain superfamily/Winged helix DNA-binding domain"/>
    <property type="match status" value="1"/>
</dbReference>
<dbReference type="RefSeq" id="WP_170321872.1">
    <property type="nucleotide sequence ID" value="NZ_BAAAHM010000045.1"/>
</dbReference>
<dbReference type="SMART" id="SM00345">
    <property type="entry name" value="HTH_GNTR"/>
    <property type="match status" value="1"/>
</dbReference>
<keyword evidence="2" id="KW-0238">DNA-binding</keyword>
<dbReference type="InterPro" id="IPR036388">
    <property type="entry name" value="WH-like_DNA-bd_sf"/>
</dbReference>
<proteinExistence type="predicted"/>
<dbReference type="PANTHER" id="PTHR43537:SF24">
    <property type="entry name" value="GLUCONATE OPERON TRANSCRIPTIONAL REPRESSOR"/>
    <property type="match status" value="1"/>
</dbReference>
<evidence type="ECO:0000256" key="2">
    <source>
        <dbReference type="ARBA" id="ARBA00023125"/>
    </source>
</evidence>
<dbReference type="PROSITE" id="PS50949">
    <property type="entry name" value="HTH_GNTR"/>
    <property type="match status" value="1"/>
</dbReference>
<name>A0A5M3XTX8_9ACTN</name>
<evidence type="ECO:0000259" key="5">
    <source>
        <dbReference type="PROSITE" id="PS50949"/>
    </source>
</evidence>
<evidence type="ECO:0000313" key="6">
    <source>
        <dbReference type="EMBL" id="GES24694.1"/>
    </source>
</evidence>
<dbReference type="GO" id="GO:0003700">
    <property type="term" value="F:DNA-binding transcription factor activity"/>
    <property type="evidence" value="ECO:0007669"/>
    <property type="project" value="InterPro"/>
</dbReference>
<dbReference type="AlphaFoldDB" id="A0A5M3XTX8"/>
<keyword evidence="1" id="KW-0805">Transcription regulation</keyword>
<feature type="domain" description="HTH gntR-type" evidence="5">
    <location>
        <begin position="11"/>
        <end position="78"/>
    </location>
</feature>
<dbReference type="InterPro" id="IPR008920">
    <property type="entry name" value="TF_FadR/GntR_C"/>
</dbReference>
<protein>
    <submittedName>
        <fullName evidence="6">GntR family transcriptional regulator</fullName>
    </submittedName>
</protein>
<organism evidence="6 7">
    <name type="scientific">Acrocarpospora pleiomorpha</name>
    <dbReference type="NCBI Taxonomy" id="90975"/>
    <lineage>
        <taxon>Bacteria</taxon>
        <taxon>Bacillati</taxon>
        <taxon>Actinomycetota</taxon>
        <taxon>Actinomycetes</taxon>
        <taxon>Streptosporangiales</taxon>
        <taxon>Streptosporangiaceae</taxon>
        <taxon>Acrocarpospora</taxon>
    </lineage>
</organism>
<dbReference type="InterPro" id="IPR036390">
    <property type="entry name" value="WH_DNA-bd_sf"/>
</dbReference>
<dbReference type="CDD" id="cd07377">
    <property type="entry name" value="WHTH_GntR"/>
    <property type="match status" value="1"/>
</dbReference>
<dbReference type="Pfam" id="PF07729">
    <property type="entry name" value="FCD"/>
    <property type="match status" value="1"/>
</dbReference>
<evidence type="ECO:0000256" key="1">
    <source>
        <dbReference type="ARBA" id="ARBA00023015"/>
    </source>
</evidence>
<keyword evidence="7" id="KW-1185">Reference proteome</keyword>